<keyword evidence="5" id="KW-0547">Nucleotide-binding</keyword>
<dbReference type="InterPro" id="IPR003661">
    <property type="entry name" value="HisK_dim/P_dom"/>
</dbReference>
<evidence type="ECO:0000256" key="9">
    <source>
        <dbReference type="SAM" id="MobiDB-lite"/>
    </source>
</evidence>
<feature type="domain" description="PAS" evidence="10">
    <location>
        <begin position="165"/>
        <end position="235"/>
    </location>
</feature>
<accession>A0A1H6C6N1</accession>
<dbReference type="EC" id="2.7.13.3" evidence="2"/>
<dbReference type="PANTHER" id="PTHR41523">
    <property type="entry name" value="TWO-COMPONENT SYSTEM SENSOR PROTEIN"/>
    <property type="match status" value="1"/>
</dbReference>
<keyword evidence="8" id="KW-0843">Virulence</keyword>
<evidence type="ECO:0000256" key="7">
    <source>
        <dbReference type="ARBA" id="ARBA00022840"/>
    </source>
</evidence>
<dbReference type="SUPFAM" id="SSF55785">
    <property type="entry name" value="PYP-like sensor domain (PAS domain)"/>
    <property type="match status" value="2"/>
</dbReference>
<dbReference type="RefSeq" id="WP_103935115.1">
    <property type="nucleotide sequence ID" value="NZ_FNVA01000009.1"/>
</dbReference>
<dbReference type="InterPro" id="IPR000700">
    <property type="entry name" value="PAS-assoc_C"/>
</dbReference>
<keyword evidence="6" id="KW-0418">Kinase</keyword>
<evidence type="ECO:0000256" key="6">
    <source>
        <dbReference type="ARBA" id="ARBA00022777"/>
    </source>
</evidence>
<protein>
    <recommendedName>
        <fullName evidence="2">histidine kinase</fullName>
        <ecNumber evidence="2">2.7.13.3</ecNumber>
    </recommendedName>
</protein>
<dbReference type="PROSITE" id="PS50113">
    <property type="entry name" value="PAC"/>
    <property type="match status" value="2"/>
</dbReference>
<name>A0A1H6C6N1_9BACT</name>
<keyword evidence="4" id="KW-0808">Transferase</keyword>
<keyword evidence="13" id="KW-1185">Reference proteome</keyword>
<dbReference type="PROSITE" id="PS50112">
    <property type="entry name" value="PAS"/>
    <property type="match status" value="2"/>
</dbReference>
<evidence type="ECO:0000256" key="5">
    <source>
        <dbReference type="ARBA" id="ARBA00022741"/>
    </source>
</evidence>
<dbReference type="Pfam" id="PF00989">
    <property type="entry name" value="PAS"/>
    <property type="match status" value="2"/>
</dbReference>
<dbReference type="AlphaFoldDB" id="A0A1H6C6N1"/>
<dbReference type="CDD" id="cd00130">
    <property type="entry name" value="PAS"/>
    <property type="match status" value="2"/>
</dbReference>
<reference evidence="12 13" key="1">
    <citation type="submission" date="2016-10" db="EMBL/GenBank/DDBJ databases">
        <authorList>
            <person name="de Groot N.N."/>
        </authorList>
    </citation>
    <scope>NUCLEOTIDE SEQUENCE [LARGE SCALE GENOMIC DNA]</scope>
    <source>
        <strain evidence="12 13">DSM 22489</strain>
    </source>
</reference>
<keyword evidence="7" id="KW-0067">ATP-binding</keyword>
<keyword evidence="3" id="KW-0597">Phosphoprotein</keyword>
<feature type="domain" description="PAS" evidence="10">
    <location>
        <begin position="39"/>
        <end position="113"/>
    </location>
</feature>
<evidence type="ECO:0000313" key="13">
    <source>
        <dbReference type="Proteomes" id="UP000236728"/>
    </source>
</evidence>
<evidence type="ECO:0000256" key="2">
    <source>
        <dbReference type="ARBA" id="ARBA00012438"/>
    </source>
</evidence>
<evidence type="ECO:0000256" key="1">
    <source>
        <dbReference type="ARBA" id="ARBA00000085"/>
    </source>
</evidence>
<dbReference type="OrthoDB" id="9815750at2"/>
<evidence type="ECO:0000256" key="4">
    <source>
        <dbReference type="ARBA" id="ARBA00022679"/>
    </source>
</evidence>
<dbReference type="EMBL" id="FNVA01000009">
    <property type="protein sequence ID" value="SEG68621.1"/>
    <property type="molecule type" value="Genomic_DNA"/>
</dbReference>
<dbReference type="CDD" id="cd00082">
    <property type="entry name" value="HisKA"/>
    <property type="match status" value="1"/>
</dbReference>
<dbReference type="InterPro" id="IPR036097">
    <property type="entry name" value="HisK_dim/P_sf"/>
</dbReference>
<dbReference type="Proteomes" id="UP000236728">
    <property type="component" value="Unassembled WGS sequence"/>
</dbReference>
<organism evidence="12 13">
    <name type="scientific">Bryocella elongata</name>
    <dbReference type="NCBI Taxonomy" id="863522"/>
    <lineage>
        <taxon>Bacteria</taxon>
        <taxon>Pseudomonadati</taxon>
        <taxon>Acidobacteriota</taxon>
        <taxon>Terriglobia</taxon>
        <taxon>Terriglobales</taxon>
        <taxon>Acidobacteriaceae</taxon>
        <taxon>Bryocella</taxon>
    </lineage>
</organism>
<dbReference type="InterPro" id="IPR000014">
    <property type="entry name" value="PAS"/>
</dbReference>
<dbReference type="NCBIfam" id="TIGR00229">
    <property type="entry name" value="sensory_box"/>
    <property type="match status" value="2"/>
</dbReference>
<evidence type="ECO:0000256" key="3">
    <source>
        <dbReference type="ARBA" id="ARBA00022553"/>
    </source>
</evidence>
<dbReference type="GO" id="GO:0000155">
    <property type="term" value="F:phosphorelay sensor kinase activity"/>
    <property type="evidence" value="ECO:0007669"/>
    <property type="project" value="InterPro"/>
</dbReference>
<gene>
    <name evidence="12" type="ORF">SAMN05421819_4265</name>
</gene>
<evidence type="ECO:0000313" key="12">
    <source>
        <dbReference type="EMBL" id="SEG68621.1"/>
    </source>
</evidence>
<dbReference type="SMART" id="SM00388">
    <property type="entry name" value="HisKA"/>
    <property type="match status" value="1"/>
</dbReference>
<dbReference type="Gene3D" id="1.10.287.130">
    <property type="match status" value="1"/>
</dbReference>
<dbReference type="InterPro" id="IPR035965">
    <property type="entry name" value="PAS-like_dom_sf"/>
</dbReference>
<comment type="catalytic activity">
    <reaction evidence="1">
        <text>ATP + protein L-histidine = ADP + protein N-phospho-L-histidine.</text>
        <dbReference type="EC" id="2.7.13.3"/>
    </reaction>
</comment>
<feature type="region of interest" description="Disordered" evidence="9">
    <location>
        <begin position="1"/>
        <end position="21"/>
    </location>
</feature>
<dbReference type="GO" id="GO:0006355">
    <property type="term" value="P:regulation of DNA-templated transcription"/>
    <property type="evidence" value="ECO:0007669"/>
    <property type="project" value="InterPro"/>
</dbReference>
<sequence length="379" mass="41572">MRDPNHTSGKPAFTPALSGSPLSSLTHRGMLPVSLPRVNSESFSSLLEAIVRSTDDAIITKNLSSIVTSWNPAATAIFGWEAHEMIGHSLLRLIPPRLHHEEMEIIRRLRGGDRGSHYETARLTREGSEIEVSMTVSPLTNARGEVIGATTISRNITRQRAAERSRLQLAAIVECSADAIITHDLNSAITSWNAAAERLLGYTAQEMLGSQVDAIVPKDRIEDETCIVEQVLSGKRIDSFESVRTTRLGEAVEVSVSVSPLLDESGVVHGGSQFLRDISQRKELERSLVQAEKLATATRLAAKLAHHVNNPLEALMNLLYLAKECADDPVHVREMLELAAKELERVALVTRQTLDANRRTALDAEFNFAHLSEMLSAAD</sequence>
<feature type="domain" description="PAC" evidence="11">
    <location>
        <begin position="238"/>
        <end position="290"/>
    </location>
</feature>
<dbReference type="InterPro" id="IPR013767">
    <property type="entry name" value="PAS_fold"/>
</dbReference>
<evidence type="ECO:0000259" key="10">
    <source>
        <dbReference type="PROSITE" id="PS50112"/>
    </source>
</evidence>
<proteinExistence type="predicted"/>
<dbReference type="SUPFAM" id="SSF47384">
    <property type="entry name" value="Homodimeric domain of signal transducing histidine kinase"/>
    <property type="match status" value="1"/>
</dbReference>
<dbReference type="GO" id="GO:0005524">
    <property type="term" value="F:ATP binding"/>
    <property type="evidence" value="ECO:0007669"/>
    <property type="project" value="UniProtKB-KW"/>
</dbReference>
<evidence type="ECO:0000259" key="11">
    <source>
        <dbReference type="PROSITE" id="PS50113"/>
    </source>
</evidence>
<evidence type="ECO:0000256" key="8">
    <source>
        <dbReference type="ARBA" id="ARBA00023026"/>
    </source>
</evidence>
<dbReference type="PANTHER" id="PTHR41523:SF8">
    <property type="entry name" value="ETHYLENE RESPONSE SENSOR PROTEIN"/>
    <property type="match status" value="1"/>
</dbReference>
<feature type="domain" description="PAC" evidence="11">
    <location>
        <begin position="116"/>
        <end position="168"/>
    </location>
</feature>
<dbReference type="SMART" id="SM00091">
    <property type="entry name" value="PAS"/>
    <property type="match status" value="2"/>
</dbReference>
<dbReference type="Gene3D" id="3.30.450.20">
    <property type="entry name" value="PAS domain"/>
    <property type="match status" value="2"/>
</dbReference>